<dbReference type="AlphaFoldDB" id="D3BU34"/>
<accession>D3BU34</accession>
<evidence type="ECO:0000313" key="1">
    <source>
        <dbReference type="EMBL" id="EFA75220.1"/>
    </source>
</evidence>
<evidence type="ECO:0000313" key="2">
    <source>
        <dbReference type="Proteomes" id="UP000001396"/>
    </source>
</evidence>
<dbReference type="GeneID" id="31366763"/>
<organism evidence="1 2">
    <name type="scientific">Heterostelium pallidum (strain ATCC 26659 / Pp 5 / PN500)</name>
    <name type="common">Cellular slime mold</name>
    <name type="synonym">Polysphondylium pallidum</name>
    <dbReference type="NCBI Taxonomy" id="670386"/>
    <lineage>
        <taxon>Eukaryota</taxon>
        <taxon>Amoebozoa</taxon>
        <taxon>Evosea</taxon>
        <taxon>Eumycetozoa</taxon>
        <taxon>Dictyostelia</taxon>
        <taxon>Acytosteliales</taxon>
        <taxon>Acytosteliaceae</taxon>
        <taxon>Heterostelium</taxon>
    </lineage>
</organism>
<name>D3BU34_HETP5</name>
<sequence>MYTHLHANIINTTSTKILTYLLSNRIPSTLKEYIVPYIRNHPNEGAIDSFYFEMINLNSSHVELSLTSSNNDIHFFEIPTSMNKDSQYSLYNKQNIHTLYLKGLYTCPQEDDEQDIEFKETIDSLPNLERLIIKTNNSHLLRIIYKQYPYLKMEVTIVGRHLYSAKEVQFKLPNGTTISMTDVYPQINLSELSIPT</sequence>
<dbReference type="RefSeq" id="XP_020427354.1">
    <property type="nucleotide sequence ID" value="XM_020582051.1"/>
</dbReference>
<dbReference type="EMBL" id="ADBJ01000056">
    <property type="protein sequence ID" value="EFA75220.1"/>
    <property type="molecule type" value="Genomic_DNA"/>
</dbReference>
<dbReference type="Proteomes" id="UP000001396">
    <property type="component" value="Unassembled WGS sequence"/>
</dbReference>
<gene>
    <name evidence="1" type="ORF">PPL_11295</name>
</gene>
<proteinExistence type="predicted"/>
<dbReference type="InParanoid" id="D3BU34"/>
<protein>
    <submittedName>
        <fullName evidence="1">Uncharacterized protein</fullName>
    </submittedName>
</protein>
<comment type="caution">
    <text evidence="1">The sequence shown here is derived from an EMBL/GenBank/DDBJ whole genome shotgun (WGS) entry which is preliminary data.</text>
</comment>
<reference evidence="1 2" key="1">
    <citation type="journal article" date="2011" name="Genome Res.">
        <title>Phylogeny-wide analysis of social amoeba genomes highlights ancient origins for complex intercellular communication.</title>
        <authorList>
            <person name="Heidel A.J."/>
            <person name="Lawal H.M."/>
            <person name="Felder M."/>
            <person name="Schilde C."/>
            <person name="Helps N.R."/>
            <person name="Tunggal B."/>
            <person name="Rivero F."/>
            <person name="John U."/>
            <person name="Schleicher M."/>
            <person name="Eichinger L."/>
            <person name="Platzer M."/>
            <person name="Noegel A.A."/>
            <person name="Schaap P."/>
            <person name="Gloeckner G."/>
        </authorList>
    </citation>
    <scope>NUCLEOTIDE SEQUENCE [LARGE SCALE GENOMIC DNA]</scope>
    <source>
        <strain evidence="2">ATCC 26659 / Pp 5 / PN500</strain>
    </source>
</reference>
<keyword evidence="2" id="KW-1185">Reference proteome</keyword>